<dbReference type="PANTHER" id="PTHR11877:SF46">
    <property type="entry name" value="TYPE III POLYKETIDE SYNTHASE A"/>
    <property type="match status" value="1"/>
</dbReference>
<dbReference type="Pfam" id="PF02797">
    <property type="entry name" value="Chal_sti_synt_C"/>
    <property type="match status" value="1"/>
</dbReference>
<dbReference type="GO" id="GO:0016210">
    <property type="term" value="F:naringenin-chalcone synthase activity"/>
    <property type="evidence" value="ECO:0007669"/>
    <property type="project" value="UniProtKB-EC"/>
</dbReference>
<dbReference type="CDD" id="cd00831">
    <property type="entry name" value="CHS_like"/>
    <property type="match status" value="1"/>
</dbReference>
<reference evidence="6 7" key="1">
    <citation type="submission" date="2015-11" db="EMBL/GenBank/DDBJ databases">
        <title>Genomic analysis of 38 Legionella species identifies large and diverse effector repertoires.</title>
        <authorList>
            <person name="Burstein D."/>
            <person name="Amaro F."/>
            <person name="Zusman T."/>
            <person name="Lifshitz Z."/>
            <person name="Cohen O."/>
            <person name="Gilbert J.A."/>
            <person name="Pupko T."/>
            <person name="Shuman H.A."/>
            <person name="Segal G."/>
        </authorList>
    </citation>
    <scope>NUCLEOTIDE SEQUENCE [LARGE SCALE GENOMIC DNA]</scope>
    <source>
        <strain evidence="6 7">ATCC 700990</strain>
    </source>
</reference>
<evidence type="ECO:0000256" key="1">
    <source>
        <dbReference type="ARBA" id="ARBA00005531"/>
    </source>
</evidence>
<dbReference type="InterPro" id="IPR012328">
    <property type="entry name" value="Chalcone/stilbene_synt_C"/>
</dbReference>
<dbReference type="RefSeq" id="WP_058496333.1">
    <property type="nucleotide sequence ID" value="NZ_CAAAIU010000005.1"/>
</dbReference>
<feature type="active site" description="Acyl-thioester intermediate" evidence="3">
    <location>
        <position position="154"/>
    </location>
</feature>
<evidence type="ECO:0000259" key="5">
    <source>
        <dbReference type="Pfam" id="PF02797"/>
    </source>
</evidence>
<dbReference type="AlphaFoldDB" id="A0A0W0SRA2"/>
<keyword evidence="7" id="KW-1185">Reference proteome</keyword>
<dbReference type="Gene3D" id="3.40.47.10">
    <property type="match status" value="2"/>
</dbReference>
<comment type="similarity">
    <text evidence="1">Belongs to the thiolase-like superfamily. Chalcone/stilbene synthases family.</text>
</comment>
<name>A0A0W0SRA2_9GAMM</name>
<gene>
    <name evidence="6" type="ORF">Ldro_2046</name>
</gene>
<dbReference type="OrthoDB" id="9786288at2"/>
<dbReference type="GO" id="GO:0030639">
    <property type="term" value="P:polyketide biosynthetic process"/>
    <property type="evidence" value="ECO:0007669"/>
    <property type="project" value="TreeGrafter"/>
</dbReference>
<dbReference type="PIRSF" id="PIRSF000451">
    <property type="entry name" value="PKS_III"/>
    <property type="match status" value="1"/>
</dbReference>
<proteinExistence type="inferred from homology"/>
<evidence type="ECO:0000256" key="3">
    <source>
        <dbReference type="PIRSR" id="PIRSR000451-1"/>
    </source>
</evidence>
<dbReference type="PANTHER" id="PTHR11877">
    <property type="entry name" value="HYDROXYMETHYLGLUTARYL-COA SYNTHASE"/>
    <property type="match status" value="1"/>
</dbReference>
<evidence type="ECO:0000256" key="2">
    <source>
        <dbReference type="ARBA" id="ARBA00022679"/>
    </source>
</evidence>
<dbReference type="EMBL" id="LNXY01000027">
    <property type="protein sequence ID" value="KTC85721.1"/>
    <property type="molecule type" value="Genomic_DNA"/>
</dbReference>
<feature type="domain" description="Chalcone/stilbene synthase C-terminal" evidence="5">
    <location>
        <begin position="230"/>
        <end position="364"/>
    </location>
</feature>
<protein>
    <submittedName>
        <fullName evidence="6">Naringenin-chalcone synthase</fullName>
        <ecNumber evidence="6">2.3.1.74</ecNumber>
    </submittedName>
</protein>
<evidence type="ECO:0000313" key="6">
    <source>
        <dbReference type="EMBL" id="KTC85721.1"/>
    </source>
</evidence>
<evidence type="ECO:0000259" key="4">
    <source>
        <dbReference type="Pfam" id="PF00195"/>
    </source>
</evidence>
<comment type="caution">
    <text evidence="6">The sequence shown here is derived from an EMBL/GenBank/DDBJ whole genome shotgun (WGS) entry which is preliminary data.</text>
</comment>
<feature type="domain" description="Chalcone/stilbene synthase N-terminal" evidence="4">
    <location>
        <begin position="4"/>
        <end position="216"/>
    </location>
</feature>
<dbReference type="PATRIC" id="fig|1212489.4.peg.2162"/>
<keyword evidence="2 6" id="KW-0808">Transferase</keyword>
<accession>A0A0W0SRA2</accession>
<sequence>MTTAITAIGTANPAHKYNQKNIAEILANLLNLGMVKKRLLKSIYNSSGIETRYSVLADTSQTKEQFTFIPDSTAEDYPSTSERMEIYRQNALHLSLAAIENCLATRSDFDRKQITHLITVSCTGMYAPGIDIEIIQTLNLNSNVKRTAIQFMGCYAAFNGIKTADAFCKADKNAKVLVVCVELCTIHLQHKQDLDNLISNAIFADGAASVLIEAEPQQKKYLSLDVFHCDLLPQSNQEMAWHIGDHGFDMVLTSYVPQVIKSGIANFVANLIAQSKLTPEEVDIYAIHPGGIKILQACEDALAISKEKTKYSYEVLRNFGNMSSATILFVLKSIWDDVKPVVDHNKTIFSCAFGPGLTLESMLLTINNDE</sequence>
<dbReference type="InterPro" id="IPR011141">
    <property type="entry name" value="Polyketide_synthase_type-III"/>
</dbReference>
<dbReference type="Proteomes" id="UP000054736">
    <property type="component" value="Unassembled WGS sequence"/>
</dbReference>
<evidence type="ECO:0000313" key="7">
    <source>
        <dbReference type="Proteomes" id="UP000054736"/>
    </source>
</evidence>
<dbReference type="EC" id="2.3.1.74" evidence="6"/>
<dbReference type="SUPFAM" id="SSF53901">
    <property type="entry name" value="Thiolase-like"/>
    <property type="match status" value="2"/>
</dbReference>
<organism evidence="6 7">
    <name type="scientific">Legionella drozanskii LLAP-1</name>
    <dbReference type="NCBI Taxonomy" id="1212489"/>
    <lineage>
        <taxon>Bacteria</taxon>
        <taxon>Pseudomonadati</taxon>
        <taxon>Pseudomonadota</taxon>
        <taxon>Gammaproteobacteria</taxon>
        <taxon>Legionellales</taxon>
        <taxon>Legionellaceae</taxon>
        <taxon>Legionella</taxon>
    </lineage>
</organism>
<keyword evidence="6" id="KW-0012">Acyltransferase</keyword>
<dbReference type="InterPro" id="IPR001099">
    <property type="entry name" value="Chalcone/stilbene_synt_N"/>
</dbReference>
<dbReference type="Pfam" id="PF00195">
    <property type="entry name" value="Chal_sti_synt_N"/>
    <property type="match status" value="1"/>
</dbReference>
<dbReference type="STRING" id="1212489.Ldro_2046"/>
<dbReference type="InterPro" id="IPR016039">
    <property type="entry name" value="Thiolase-like"/>
</dbReference>